<organism evidence="6 7">
    <name type="scientific">Nonomuraea typhae</name>
    <dbReference type="NCBI Taxonomy" id="2603600"/>
    <lineage>
        <taxon>Bacteria</taxon>
        <taxon>Bacillati</taxon>
        <taxon>Actinomycetota</taxon>
        <taxon>Actinomycetes</taxon>
        <taxon>Streptosporangiales</taxon>
        <taxon>Streptosporangiaceae</taxon>
        <taxon>Nonomuraea</taxon>
    </lineage>
</organism>
<comment type="caution">
    <text evidence="6">The sequence shown here is derived from an EMBL/GenBank/DDBJ whole genome shotgun (WGS) entry which is preliminary data.</text>
</comment>
<feature type="chain" id="PRO_5047306933" evidence="4">
    <location>
        <begin position="23"/>
        <end position="493"/>
    </location>
</feature>
<keyword evidence="7" id="KW-1185">Reference proteome</keyword>
<evidence type="ECO:0000256" key="1">
    <source>
        <dbReference type="ARBA" id="ARBA00010088"/>
    </source>
</evidence>
<dbReference type="RefSeq" id="WP_397089645.1">
    <property type="nucleotide sequence ID" value="NZ_JBITGY010000013.1"/>
</dbReference>
<evidence type="ECO:0000313" key="6">
    <source>
        <dbReference type="EMBL" id="MFI6503881.1"/>
    </source>
</evidence>
<reference evidence="6 7" key="1">
    <citation type="submission" date="2024-10" db="EMBL/GenBank/DDBJ databases">
        <title>The Natural Products Discovery Center: Release of the First 8490 Sequenced Strains for Exploring Actinobacteria Biosynthetic Diversity.</title>
        <authorList>
            <person name="Kalkreuter E."/>
            <person name="Kautsar S.A."/>
            <person name="Yang D."/>
            <person name="Bader C.D."/>
            <person name="Teijaro C.N."/>
            <person name="Fluegel L."/>
            <person name="Davis C.M."/>
            <person name="Simpson J.R."/>
            <person name="Lauterbach L."/>
            <person name="Steele A.D."/>
            <person name="Gui C."/>
            <person name="Meng S."/>
            <person name="Li G."/>
            <person name="Viehrig K."/>
            <person name="Ye F."/>
            <person name="Su P."/>
            <person name="Kiefer A.F."/>
            <person name="Nichols A."/>
            <person name="Cepeda A.J."/>
            <person name="Yan W."/>
            <person name="Fan B."/>
            <person name="Jiang Y."/>
            <person name="Adhikari A."/>
            <person name="Zheng C.-J."/>
            <person name="Schuster L."/>
            <person name="Cowan T.M."/>
            <person name="Smanski M.J."/>
            <person name="Chevrette M.G."/>
            <person name="De Carvalho L.P.S."/>
            <person name="Shen B."/>
        </authorList>
    </citation>
    <scope>NUCLEOTIDE SEQUENCE [LARGE SCALE GENOMIC DNA]</scope>
    <source>
        <strain evidence="6 7">NPDC050545</strain>
    </source>
</reference>
<accession>A0ABW7Z6T0</accession>
<feature type="domain" description="Peptidase S33 tripeptidyl aminopeptidase-like C-terminal" evidence="5">
    <location>
        <begin position="399"/>
        <end position="490"/>
    </location>
</feature>
<dbReference type="Pfam" id="PF08386">
    <property type="entry name" value="Abhydrolase_4"/>
    <property type="match status" value="1"/>
</dbReference>
<feature type="signal peptide" evidence="4">
    <location>
        <begin position="1"/>
        <end position="22"/>
    </location>
</feature>
<evidence type="ECO:0000313" key="7">
    <source>
        <dbReference type="Proteomes" id="UP001612741"/>
    </source>
</evidence>
<dbReference type="PANTHER" id="PTHR43248">
    <property type="entry name" value="2-SUCCINYL-6-HYDROXY-2,4-CYCLOHEXADIENE-1-CARBOXYLATE SYNTHASE"/>
    <property type="match status" value="1"/>
</dbReference>
<evidence type="ECO:0000256" key="3">
    <source>
        <dbReference type="ARBA" id="ARBA00022801"/>
    </source>
</evidence>
<proteinExistence type="inferred from homology"/>
<protein>
    <submittedName>
        <fullName evidence="6">Alpha/beta hydrolase</fullName>
    </submittedName>
</protein>
<dbReference type="Proteomes" id="UP001612741">
    <property type="component" value="Unassembled WGS sequence"/>
</dbReference>
<comment type="similarity">
    <text evidence="1">Belongs to the peptidase S33 family.</text>
</comment>
<dbReference type="InterPro" id="IPR013595">
    <property type="entry name" value="Pept_S33_TAP-like_C"/>
</dbReference>
<gene>
    <name evidence="6" type="ORF">ACIBG2_41295</name>
</gene>
<dbReference type="InterPro" id="IPR029058">
    <property type="entry name" value="AB_hydrolase_fold"/>
</dbReference>
<name>A0ABW7Z6T0_9ACTN</name>
<dbReference type="InterPro" id="IPR051601">
    <property type="entry name" value="Serine_prot/Carboxylest_S33"/>
</dbReference>
<evidence type="ECO:0000256" key="2">
    <source>
        <dbReference type="ARBA" id="ARBA00022729"/>
    </source>
</evidence>
<keyword evidence="3 6" id="KW-0378">Hydrolase</keyword>
<evidence type="ECO:0000256" key="4">
    <source>
        <dbReference type="SAM" id="SignalP"/>
    </source>
</evidence>
<dbReference type="Gene3D" id="3.40.50.1820">
    <property type="entry name" value="alpha/beta hydrolase"/>
    <property type="match status" value="1"/>
</dbReference>
<dbReference type="PROSITE" id="PS51257">
    <property type="entry name" value="PROKAR_LIPOPROTEIN"/>
    <property type="match status" value="1"/>
</dbReference>
<dbReference type="EMBL" id="JBITGY010000013">
    <property type="protein sequence ID" value="MFI6503881.1"/>
    <property type="molecule type" value="Genomic_DNA"/>
</dbReference>
<keyword evidence="2 4" id="KW-0732">Signal</keyword>
<dbReference type="GO" id="GO:0016787">
    <property type="term" value="F:hydrolase activity"/>
    <property type="evidence" value="ECO:0007669"/>
    <property type="project" value="UniProtKB-KW"/>
</dbReference>
<sequence>MKKTVTTALLLATALTACSSAAQPKPTPAAQKTAATGAIAWAPCTGLTRPDGKPLDDASLECGKLPVPLDYGKPDGDKLDLALIRIKATGKSRLGSLVFNFGGPGGAGVSTLALVAKGLTGVNERYDLVSFDPRGVDLSAGVTCGDDMDKFLSADPADSENEALAKEFVAACAKDSAKILPHVGTMNVAEDLDRIRIAVGDDKLNYLGMSYGTHLGGIYATKYPKKVGRFVLDAGYDPTVTFKDRAVIQAKGFKHAFGNFAKDCVAQGCDLGDSPEAIADTVNDLFAGLKGKPLKVGDRRLTEALARTGVMAALYSKFAWPDLAQGVAAARKGDGEALLGIADTYTGRRPDGTYNTGMTSVWAINCVDSAERVTDADVADVEKATAAINPMMKSGGMGALCRHWPVRAKTDEVKHVDATGSAPIVVVGAKGDPATPYEWAQNLTKQLKTGILVTYEGEGHGSYLSGSPCVIKTLDTFLLEGTVPAAGSTCPAA</sequence>
<dbReference type="SUPFAM" id="SSF53474">
    <property type="entry name" value="alpha/beta-Hydrolases"/>
    <property type="match status" value="1"/>
</dbReference>
<dbReference type="PANTHER" id="PTHR43248:SF29">
    <property type="entry name" value="TRIPEPTIDYL AMINOPEPTIDASE"/>
    <property type="match status" value="1"/>
</dbReference>
<evidence type="ECO:0000259" key="5">
    <source>
        <dbReference type="Pfam" id="PF08386"/>
    </source>
</evidence>